<feature type="transmembrane region" description="Helical" evidence="1">
    <location>
        <begin position="63"/>
        <end position="84"/>
    </location>
</feature>
<evidence type="ECO:0000313" key="2">
    <source>
        <dbReference type="EMBL" id="GAA0244704.1"/>
    </source>
</evidence>
<dbReference type="Proteomes" id="UP001500967">
    <property type="component" value="Unassembled WGS sequence"/>
</dbReference>
<accession>A0ABN0UBK9</accession>
<proteinExistence type="predicted"/>
<evidence type="ECO:0000256" key="1">
    <source>
        <dbReference type="SAM" id="Phobius"/>
    </source>
</evidence>
<sequence>MAHEARRKSREDFPEIQRVVERSFLFVHLPSILLVILASNFIWEEIRVNAPSLARTWPFKFSFLDRQSTATLLVVVVGLLLTRLQWARANRPSMAFAITDRPIDEFTSSTNSKDIEKAKKWGVWLYNGGPGIATVEHYSYVVRFVGAPRSVPITLSEINSAMRSRKLRDGLDYFVREQGPGATYPPVVQSSEGTMIAWFTVRGIAELDQLDITIRIRDGLGDVHEMTLPIIDRLPSIVLGRLGSAA</sequence>
<feature type="transmembrane region" description="Helical" evidence="1">
    <location>
        <begin position="24"/>
        <end position="43"/>
    </location>
</feature>
<name>A0ABN0UBK9_9ACTN</name>
<keyword evidence="1" id="KW-0472">Membrane</keyword>
<reference evidence="2 3" key="1">
    <citation type="journal article" date="2019" name="Int. J. Syst. Evol. Microbiol.">
        <title>The Global Catalogue of Microorganisms (GCM) 10K type strain sequencing project: providing services to taxonomists for standard genome sequencing and annotation.</title>
        <authorList>
            <consortium name="The Broad Institute Genomics Platform"/>
            <consortium name="The Broad Institute Genome Sequencing Center for Infectious Disease"/>
            <person name="Wu L."/>
            <person name="Ma J."/>
        </authorList>
    </citation>
    <scope>NUCLEOTIDE SEQUENCE [LARGE SCALE GENOMIC DNA]</scope>
    <source>
        <strain evidence="2 3">JCM 10425</strain>
    </source>
</reference>
<dbReference type="EMBL" id="BAAAGX010000012">
    <property type="protein sequence ID" value="GAA0244704.1"/>
    <property type="molecule type" value="Genomic_DNA"/>
</dbReference>
<gene>
    <name evidence="2" type="ORF">GCM10009539_32680</name>
</gene>
<keyword evidence="1" id="KW-1133">Transmembrane helix</keyword>
<organism evidence="2 3">
    <name type="scientific">Cryptosporangium japonicum</name>
    <dbReference type="NCBI Taxonomy" id="80872"/>
    <lineage>
        <taxon>Bacteria</taxon>
        <taxon>Bacillati</taxon>
        <taxon>Actinomycetota</taxon>
        <taxon>Actinomycetes</taxon>
        <taxon>Cryptosporangiales</taxon>
        <taxon>Cryptosporangiaceae</taxon>
        <taxon>Cryptosporangium</taxon>
    </lineage>
</organism>
<keyword evidence="3" id="KW-1185">Reference proteome</keyword>
<comment type="caution">
    <text evidence="2">The sequence shown here is derived from an EMBL/GenBank/DDBJ whole genome shotgun (WGS) entry which is preliminary data.</text>
</comment>
<keyword evidence="1" id="KW-0812">Transmembrane</keyword>
<dbReference type="RefSeq" id="WP_344649683.1">
    <property type="nucleotide sequence ID" value="NZ_BAAAGX010000012.1"/>
</dbReference>
<protein>
    <submittedName>
        <fullName evidence="2">Uncharacterized protein</fullName>
    </submittedName>
</protein>
<evidence type="ECO:0000313" key="3">
    <source>
        <dbReference type="Proteomes" id="UP001500967"/>
    </source>
</evidence>